<sequence length="26" mass="3223">LYSIYLWFDDNISCNNLCYYSKKENL</sequence>
<reference evidence="1" key="1">
    <citation type="submission" date="2018-05" db="EMBL/GenBank/DDBJ databases">
        <authorList>
            <person name="Lanie J.A."/>
            <person name="Ng W.-L."/>
            <person name="Kazmierczak K.M."/>
            <person name="Andrzejewski T.M."/>
            <person name="Davidsen T.M."/>
            <person name="Wayne K.J."/>
            <person name="Tettelin H."/>
            <person name="Glass J.I."/>
            <person name="Rusch D."/>
            <person name="Podicherti R."/>
            <person name="Tsui H.-C.T."/>
            <person name="Winkler M.E."/>
        </authorList>
    </citation>
    <scope>NUCLEOTIDE SEQUENCE</scope>
</reference>
<name>A0A381X4Q9_9ZZZZ</name>
<feature type="non-terminal residue" evidence="1">
    <location>
        <position position="26"/>
    </location>
</feature>
<protein>
    <submittedName>
        <fullName evidence="1">Uncharacterized protein</fullName>
    </submittedName>
</protein>
<accession>A0A381X4Q9</accession>
<gene>
    <name evidence="1" type="ORF">METZ01_LOCUS112474</name>
</gene>
<dbReference type="AlphaFoldDB" id="A0A381X4Q9"/>
<feature type="non-terminal residue" evidence="1">
    <location>
        <position position="1"/>
    </location>
</feature>
<organism evidence="1">
    <name type="scientific">marine metagenome</name>
    <dbReference type="NCBI Taxonomy" id="408172"/>
    <lineage>
        <taxon>unclassified sequences</taxon>
        <taxon>metagenomes</taxon>
        <taxon>ecological metagenomes</taxon>
    </lineage>
</organism>
<proteinExistence type="predicted"/>
<dbReference type="EMBL" id="UINC01013875">
    <property type="protein sequence ID" value="SVA59620.1"/>
    <property type="molecule type" value="Genomic_DNA"/>
</dbReference>
<evidence type="ECO:0000313" key="1">
    <source>
        <dbReference type="EMBL" id="SVA59620.1"/>
    </source>
</evidence>